<gene>
    <name evidence="1" type="ORF">EZS28_033036</name>
</gene>
<name>A0A5J4UL89_9EUKA</name>
<accession>A0A5J4UL89</accession>
<comment type="caution">
    <text evidence="1">The sequence shown here is derived from an EMBL/GenBank/DDBJ whole genome shotgun (WGS) entry which is preliminary data.</text>
</comment>
<dbReference type="AlphaFoldDB" id="A0A5J4UL89"/>
<feature type="non-terminal residue" evidence="1">
    <location>
        <position position="110"/>
    </location>
</feature>
<reference evidence="1 2" key="1">
    <citation type="submission" date="2019-03" db="EMBL/GenBank/DDBJ databases">
        <title>Single cell metagenomics reveals metabolic interactions within the superorganism composed of flagellate Streblomastix strix and complex community of Bacteroidetes bacteria on its surface.</title>
        <authorList>
            <person name="Treitli S.C."/>
            <person name="Kolisko M."/>
            <person name="Husnik F."/>
            <person name="Keeling P."/>
            <person name="Hampl V."/>
        </authorList>
    </citation>
    <scope>NUCLEOTIDE SEQUENCE [LARGE SCALE GENOMIC DNA]</scope>
    <source>
        <strain evidence="1">ST1C</strain>
    </source>
</reference>
<sequence length="110" mass="12474">MGAIISRGNRPSDYNVIGGLLGLGEYILLEILSELKLVPDSIQFIGTCNKTLQLKNHPRFYQIIETLMNFRELQATTTYMLRMQGLTISRLSSWEVTAKATLLKPSRNKE</sequence>
<dbReference type="EMBL" id="SNRW01014463">
    <property type="protein sequence ID" value="KAA6371436.1"/>
    <property type="molecule type" value="Genomic_DNA"/>
</dbReference>
<proteinExistence type="predicted"/>
<protein>
    <submittedName>
        <fullName evidence="1">Uncharacterized protein</fullName>
    </submittedName>
</protein>
<organism evidence="1 2">
    <name type="scientific">Streblomastix strix</name>
    <dbReference type="NCBI Taxonomy" id="222440"/>
    <lineage>
        <taxon>Eukaryota</taxon>
        <taxon>Metamonada</taxon>
        <taxon>Preaxostyla</taxon>
        <taxon>Oxymonadida</taxon>
        <taxon>Streblomastigidae</taxon>
        <taxon>Streblomastix</taxon>
    </lineage>
</organism>
<evidence type="ECO:0000313" key="1">
    <source>
        <dbReference type="EMBL" id="KAA6371436.1"/>
    </source>
</evidence>
<dbReference type="Proteomes" id="UP000324800">
    <property type="component" value="Unassembled WGS sequence"/>
</dbReference>
<evidence type="ECO:0000313" key="2">
    <source>
        <dbReference type="Proteomes" id="UP000324800"/>
    </source>
</evidence>